<evidence type="ECO:0000313" key="3">
    <source>
        <dbReference type="Proteomes" id="UP001345963"/>
    </source>
</evidence>
<feature type="compositionally biased region" description="Polar residues" evidence="1">
    <location>
        <begin position="204"/>
        <end position="213"/>
    </location>
</feature>
<evidence type="ECO:0000313" key="2">
    <source>
        <dbReference type="EMBL" id="MED6256033.1"/>
    </source>
</evidence>
<feature type="compositionally biased region" description="Polar residues" evidence="1">
    <location>
        <begin position="269"/>
        <end position="279"/>
    </location>
</feature>
<proteinExistence type="predicted"/>
<sequence>MATPRRKKHCTASRSRERQQAASDRRFCIVWINRMVHKQVEKEIAELREEIVLMNFELRVQMAAELRKHLGKAVVTQTRETPEPYLASDAKEMETRHLKENEGKGKSLRKVEFNSNHSETKSSDMPYPNHISPKPDQSSRRLLSISSKCDSVNGDIRHTKIKHLPGEDHSSSQQAQCGAISPSGDPAVCDNCKLTEKSDEKNSAKNPSQMSTVSEEESVGDKAEAEEHMLMKAQWEEWLDKQEMKGNQTHEHHRNVQQKAMGPSAPEEQITTRNKSGQMGTIKKITTYLSDFFSPSETSKWEILEEED</sequence>
<dbReference type="Proteomes" id="UP001345963">
    <property type="component" value="Unassembled WGS sequence"/>
</dbReference>
<feature type="region of interest" description="Disordered" evidence="1">
    <location>
        <begin position="245"/>
        <end position="280"/>
    </location>
</feature>
<feature type="region of interest" description="Disordered" evidence="1">
    <location>
        <begin position="81"/>
        <end position="140"/>
    </location>
</feature>
<feature type="compositionally biased region" description="Basic and acidic residues" evidence="1">
    <location>
        <begin position="193"/>
        <end position="203"/>
    </location>
</feature>
<gene>
    <name evidence="2" type="ORF">ATANTOWER_018675</name>
</gene>
<keyword evidence="3" id="KW-1185">Reference proteome</keyword>
<name>A0ABU7C2Q5_9TELE</name>
<reference evidence="2 3" key="1">
    <citation type="submission" date="2021-07" db="EMBL/GenBank/DDBJ databases">
        <authorList>
            <person name="Palmer J.M."/>
        </authorList>
    </citation>
    <scope>NUCLEOTIDE SEQUENCE [LARGE SCALE GENOMIC DNA]</scope>
    <source>
        <strain evidence="2 3">AT_MEX2019</strain>
        <tissue evidence="2">Muscle</tissue>
    </source>
</reference>
<feature type="compositionally biased region" description="Basic and acidic residues" evidence="1">
    <location>
        <begin position="89"/>
        <end position="122"/>
    </location>
</feature>
<evidence type="ECO:0000256" key="1">
    <source>
        <dbReference type="SAM" id="MobiDB-lite"/>
    </source>
</evidence>
<accession>A0ABU7C2Q5</accession>
<protein>
    <submittedName>
        <fullName evidence="2">Uncharacterized protein</fullName>
    </submittedName>
</protein>
<dbReference type="EMBL" id="JAHUTI010072723">
    <property type="protein sequence ID" value="MED6256033.1"/>
    <property type="molecule type" value="Genomic_DNA"/>
</dbReference>
<comment type="caution">
    <text evidence="2">The sequence shown here is derived from an EMBL/GenBank/DDBJ whole genome shotgun (WGS) entry which is preliminary data.</text>
</comment>
<feature type="region of interest" description="Disordered" evidence="1">
    <location>
        <begin position="162"/>
        <end position="220"/>
    </location>
</feature>
<organism evidence="2 3">
    <name type="scientific">Ataeniobius toweri</name>
    <dbReference type="NCBI Taxonomy" id="208326"/>
    <lineage>
        <taxon>Eukaryota</taxon>
        <taxon>Metazoa</taxon>
        <taxon>Chordata</taxon>
        <taxon>Craniata</taxon>
        <taxon>Vertebrata</taxon>
        <taxon>Euteleostomi</taxon>
        <taxon>Actinopterygii</taxon>
        <taxon>Neopterygii</taxon>
        <taxon>Teleostei</taxon>
        <taxon>Neoteleostei</taxon>
        <taxon>Acanthomorphata</taxon>
        <taxon>Ovalentaria</taxon>
        <taxon>Atherinomorphae</taxon>
        <taxon>Cyprinodontiformes</taxon>
        <taxon>Goodeidae</taxon>
        <taxon>Ataeniobius</taxon>
    </lineage>
</organism>